<evidence type="ECO:0000313" key="1">
    <source>
        <dbReference type="EMBL" id="MBK1884858.1"/>
    </source>
</evidence>
<accession>A0A934VYG0</accession>
<dbReference type="RefSeq" id="WP_200274428.1">
    <property type="nucleotide sequence ID" value="NZ_JAENIJ010000152.1"/>
</dbReference>
<feature type="non-terminal residue" evidence="1">
    <location>
        <position position="252"/>
    </location>
</feature>
<keyword evidence="2" id="KW-1185">Reference proteome</keyword>
<dbReference type="Proteomes" id="UP000603141">
    <property type="component" value="Unassembled WGS sequence"/>
</dbReference>
<organism evidence="1 2">
    <name type="scientific">Luteolibacter pohnpeiensis</name>
    <dbReference type="NCBI Taxonomy" id="454153"/>
    <lineage>
        <taxon>Bacteria</taxon>
        <taxon>Pseudomonadati</taxon>
        <taxon>Verrucomicrobiota</taxon>
        <taxon>Verrucomicrobiia</taxon>
        <taxon>Verrucomicrobiales</taxon>
        <taxon>Verrucomicrobiaceae</taxon>
        <taxon>Luteolibacter</taxon>
    </lineage>
</organism>
<feature type="non-terminal residue" evidence="1">
    <location>
        <position position="1"/>
    </location>
</feature>
<protein>
    <submittedName>
        <fullName evidence="1">DUF935 family protein</fullName>
    </submittedName>
</protein>
<proteinExistence type="predicted"/>
<sequence>SGWATDSDQEDRLMLDREGGLGARKLEDFPEHRFLIGINSGHPGHPATAAPLRALVPYWMAAVYGLKWFMDFTQIYGIPWRHVEVADERNNNAVDQAMATIGSRGFLRTKPGVKVNILAQGTTSGQNLPQRELIALADRQCDTFILGQTLTSGTDNSGSRALGEVHEGTKNAMVDAVADFVGEVLTHQLAPAIVSLNWGERDDVPEIWAKREESKDEKAKAERIEILSRIGVAMSKQFVYDDLGVPIPAPDE</sequence>
<reference evidence="1" key="1">
    <citation type="submission" date="2021-01" db="EMBL/GenBank/DDBJ databases">
        <title>Modified the classification status of verrucomicrobia.</title>
        <authorList>
            <person name="Feng X."/>
        </authorList>
    </citation>
    <scope>NUCLEOTIDE SEQUENCE</scope>
    <source>
        <strain evidence="1">KCTC 22041</strain>
    </source>
</reference>
<dbReference type="EMBL" id="JAENIJ010000152">
    <property type="protein sequence ID" value="MBK1884858.1"/>
    <property type="molecule type" value="Genomic_DNA"/>
</dbReference>
<name>A0A934VYG0_9BACT</name>
<dbReference type="AlphaFoldDB" id="A0A934VYG0"/>
<dbReference type="InterPro" id="IPR009279">
    <property type="entry name" value="Portal_Mu"/>
</dbReference>
<comment type="caution">
    <text evidence="1">The sequence shown here is derived from an EMBL/GenBank/DDBJ whole genome shotgun (WGS) entry which is preliminary data.</text>
</comment>
<gene>
    <name evidence="1" type="ORF">JIN85_20780</name>
</gene>
<evidence type="ECO:0000313" key="2">
    <source>
        <dbReference type="Proteomes" id="UP000603141"/>
    </source>
</evidence>
<dbReference type="Pfam" id="PF06074">
    <property type="entry name" value="Portal_Mu"/>
    <property type="match status" value="1"/>
</dbReference>